<evidence type="ECO:0000313" key="2">
    <source>
        <dbReference type="EMBL" id="RAK29900.1"/>
    </source>
</evidence>
<dbReference type="PANTHER" id="PTHR37314:SF5">
    <property type="entry name" value="SLR0142 PROTEIN"/>
    <property type="match status" value="1"/>
</dbReference>
<feature type="transmembrane region" description="Helical" evidence="1">
    <location>
        <begin position="128"/>
        <end position="150"/>
    </location>
</feature>
<feature type="transmembrane region" description="Helical" evidence="1">
    <location>
        <begin position="162"/>
        <end position="183"/>
    </location>
</feature>
<dbReference type="Pfam" id="PF06912">
    <property type="entry name" value="DUF1275"/>
    <property type="match status" value="1"/>
</dbReference>
<proteinExistence type="predicted"/>
<feature type="transmembrane region" description="Helical" evidence="1">
    <location>
        <begin position="86"/>
        <end position="116"/>
    </location>
</feature>
<reference evidence="2 3" key="1">
    <citation type="submission" date="2018-06" db="EMBL/GenBank/DDBJ databases">
        <title>Genomic Encyclopedia of Type Strains, Phase III (KMG-III): the genomes of soil and plant-associated and newly described type strains.</title>
        <authorList>
            <person name="Whitman W."/>
        </authorList>
    </citation>
    <scope>NUCLEOTIDE SEQUENCE [LARGE SCALE GENOMIC DNA]</scope>
    <source>
        <strain evidence="2 3">CGMCC 4.7090</strain>
    </source>
</reference>
<organism evidence="2 3">
    <name type="scientific">Actinoplanes lutulentus</name>
    <dbReference type="NCBI Taxonomy" id="1287878"/>
    <lineage>
        <taxon>Bacteria</taxon>
        <taxon>Bacillati</taxon>
        <taxon>Actinomycetota</taxon>
        <taxon>Actinomycetes</taxon>
        <taxon>Micromonosporales</taxon>
        <taxon>Micromonosporaceae</taxon>
        <taxon>Actinoplanes</taxon>
    </lineage>
</organism>
<accession>A0A327Z553</accession>
<dbReference type="AlphaFoldDB" id="A0A327Z553"/>
<name>A0A327Z553_9ACTN</name>
<gene>
    <name evidence="2" type="ORF">B0I29_117226</name>
</gene>
<evidence type="ECO:0000313" key="3">
    <source>
        <dbReference type="Proteomes" id="UP000249341"/>
    </source>
</evidence>
<dbReference type="EMBL" id="QLMJ01000017">
    <property type="protein sequence ID" value="RAK29900.1"/>
    <property type="molecule type" value="Genomic_DNA"/>
</dbReference>
<comment type="caution">
    <text evidence="2">The sequence shown here is derived from an EMBL/GenBank/DDBJ whole genome shotgun (WGS) entry which is preliminary data.</text>
</comment>
<feature type="transmembrane region" description="Helical" evidence="1">
    <location>
        <begin position="189"/>
        <end position="207"/>
    </location>
</feature>
<feature type="transmembrane region" description="Helical" evidence="1">
    <location>
        <begin position="55"/>
        <end position="74"/>
    </location>
</feature>
<feature type="transmembrane region" description="Helical" evidence="1">
    <location>
        <begin position="21"/>
        <end position="43"/>
    </location>
</feature>
<dbReference type="RefSeq" id="WP_111652844.1">
    <property type="nucleotide sequence ID" value="NZ_JACHWI010000008.1"/>
</dbReference>
<dbReference type="OrthoDB" id="5125627at2"/>
<evidence type="ECO:0000256" key="1">
    <source>
        <dbReference type="SAM" id="Phobius"/>
    </source>
</evidence>
<protein>
    <submittedName>
        <fullName evidence="2">Uncharacterized membrane protein YoaK (UPF0700 family)</fullName>
    </submittedName>
</protein>
<keyword evidence="1" id="KW-0472">Membrane</keyword>
<sequence>MTTRQLTTGLLSLIAGLSDCLGWLLLHGVFTAHITGNLVVFVADVARGRTPDLGPLLTIPVFILATAAATLLALRFHEDLAVQRWLLCGQTVLLIAAALSGANLATLLLAVCAMALQNSLLHLLVAPAPSTAVMTGNVVSATIALVRLAVARGDRQAAATAFGNTWPLLAGFTIGCVLAGVTANAIGNTAWFIPAAVSLATTVWLWTRPAGGTR</sequence>
<dbReference type="InterPro" id="IPR010699">
    <property type="entry name" value="DUF1275"/>
</dbReference>
<dbReference type="PANTHER" id="PTHR37314">
    <property type="entry name" value="SLR0142 PROTEIN"/>
    <property type="match status" value="1"/>
</dbReference>
<dbReference type="Proteomes" id="UP000249341">
    <property type="component" value="Unassembled WGS sequence"/>
</dbReference>
<keyword evidence="1" id="KW-0812">Transmembrane</keyword>
<keyword evidence="1" id="KW-1133">Transmembrane helix</keyword>
<keyword evidence="3" id="KW-1185">Reference proteome</keyword>